<dbReference type="GO" id="GO:0003677">
    <property type="term" value="F:DNA binding"/>
    <property type="evidence" value="ECO:0007669"/>
    <property type="project" value="UniProtKB-UniRule"/>
</dbReference>
<evidence type="ECO:0000256" key="3">
    <source>
        <dbReference type="ARBA" id="ARBA00023163"/>
    </source>
</evidence>
<feature type="DNA-binding region" description="OmpR/PhoB-type" evidence="4">
    <location>
        <begin position="124"/>
        <end position="228"/>
    </location>
</feature>
<reference evidence="7 8" key="1">
    <citation type="submission" date="2020-08" db="EMBL/GenBank/DDBJ databases">
        <title>Cohnella phylogeny.</title>
        <authorList>
            <person name="Dunlap C."/>
        </authorList>
    </citation>
    <scope>NUCLEOTIDE SEQUENCE [LARGE SCALE GENOMIC DNA]</scope>
    <source>
        <strain evidence="7 8">DSM 25239</strain>
    </source>
</reference>
<feature type="domain" description="OmpR/PhoB-type" evidence="6">
    <location>
        <begin position="124"/>
        <end position="228"/>
    </location>
</feature>
<dbReference type="SUPFAM" id="SSF49879">
    <property type="entry name" value="SMAD/FHA domain"/>
    <property type="match status" value="1"/>
</dbReference>
<keyword evidence="1" id="KW-0805">Transcription regulation</keyword>
<dbReference type="SMART" id="SM00862">
    <property type="entry name" value="Trans_reg_C"/>
    <property type="match status" value="1"/>
</dbReference>
<evidence type="ECO:0000259" key="6">
    <source>
        <dbReference type="PROSITE" id="PS51755"/>
    </source>
</evidence>
<accession>A0A841U199</accession>
<keyword evidence="3" id="KW-0804">Transcription</keyword>
<dbReference type="GO" id="GO:0000160">
    <property type="term" value="P:phosphorelay signal transduction system"/>
    <property type="evidence" value="ECO:0007669"/>
    <property type="project" value="InterPro"/>
</dbReference>
<dbReference type="InterPro" id="IPR008984">
    <property type="entry name" value="SMAD_FHA_dom_sf"/>
</dbReference>
<evidence type="ECO:0000256" key="4">
    <source>
        <dbReference type="PROSITE-ProRule" id="PRU01091"/>
    </source>
</evidence>
<protein>
    <submittedName>
        <fullName evidence="7">Winged helix-turn-helix domain-containing protein</fullName>
    </submittedName>
</protein>
<dbReference type="SUPFAM" id="SSF46894">
    <property type="entry name" value="C-terminal effector domain of the bipartite response regulators"/>
    <property type="match status" value="1"/>
</dbReference>
<dbReference type="InterPro" id="IPR000253">
    <property type="entry name" value="FHA_dom"/>
</dbReference>
<dbReference type="PROSITE" id="PS50006">
    <property type="entry name" value="FHA_DOMAIN"/>
    <property type="match status" value="1"/>
</dbReference>
<dbReference type="InterPro" id="IPR050923">
    <property type="entry name" value="Cell_Proc_Reg/RNA_Proc"/>
</dbReference>
<proteinExistence type="predicted"/>
<evidence type="ECO:0000259" key="5">
    <source>
        <dbReference type="PROSITE" id="PS50006"/>
    </source>
</evidence>
<dbReference type="InterPro" id="IPR001867">
    <property type="entry name" value="OmpR/PhoB-type_DNA-bd"/>
</dbReference>
<dbReference type="Pfam" id="PF00486">
    <property type="entry name" value="Trans_reg_C"/>
    <property type="match status" value="1"/>
</dbReference>
<organism evidence="7 8">
    <name type="scientific">Cohnella xylanilytica</name>
    <dbReference type="NCBI Taxonomy" id="557555"/>
    <lineage>
        <taxon>Bacteria</taxon>
        <taxon>Bacillati</taxon>
        <taxon>Bacillota</taxon>
        <taxon>Bacilli</taxon>
        <taxon>Bacillales</taxon>
        <taxon>Paenibacillaceae</taxon>
        <taxon>Cohnella</taxon>
    </lineage>
</organism>
<keyword evidence="2 4" id="KW-0238">DNA-binding</keyword>
<comment type="caution">
    <text evidence="7">The sequence shown here is derived from an EMBL/GenBank/DDBJ whole genome shotgun (WGS) entry which is preliminary data.</text>
</comment>
<gene>
    <name evidence="7" type="ORF">H7B90_23200</name>
</gene>
<dbReference type="PROSITE" id="PS51755">
    <property type="entry name" value="OMPR_PHOB"/>
    <property type="match status" value="1"/>
</dbReference>
<dbReference type="InterPro" id="IPR036388">
    <property type="entry name" value="WH-like_DNA-bd_sf"/>
</dbReference>
<dbReference type="Gene3D" id="1.10.10.10">
    <property type="entry name" value="Winged helix-like DNA-binding domain superfamily/Winged helix DNA-binding domain"/>
    <property type="match status" value="1"/>
</dbReference>
<dbReference type="PANTHER" id="PTHR23308">
    <property type="entry name" value="NUCLEAR INHIBITOR OF PROTEIN PHOSPHATASE-1"/>
    <property type="match status" value="1"/>
</dbReference>
<feature type="domain" description="FHA" evidence="5">
    <location>
        <begin position="32"/>
        <end position="84"/>
    </location>
</feature>
<dbReference type="AlphaFoldDB" id="A0A841U199"/>
<evidence type="ECO:0000256" key="1">
    <source>
        <dbReference type="ARBA" id="ARBA00023015"/>
    </source>
</evidence>
<evidence type="ECO:0000313" key="8">
    <source>
        <dbReference type="Proteomes" id="UP000553776"/>
    </source>
</evidence>
<keyword evidence="8" id="KW-1185">Reference proteome</keyword>
<dbReference type="EMBL" id="JACJVR010000089">
    <property type="protein sequence ID" value="MBB6694306.1"/>
    <property type="molecule type" value="Genomic_DNA"/>
</dbReference>
<dbReference type="InterPro" id="IPR016032">
    <property type="entry name" value="Sig_transdc_resp-reg_C-effctor"/>
</dbReference>
<dbReference type="Pfam" id="PF00498">
    <property type="entry name" value="FHA"/>
    <property type="match status" value="1"/>
</dbReference>
<dbReference type="SMART" id="SM00240">
    <property type="entry name" value="FHA"/>
    <property type="match status" value="1"/>
</dbReference>
<name>A0A841U199_9BACL</name>
<evidence type="ECO:0000313" key="7">
    <source>
        <dbReference type="EMBL" id="MBB6694306.1"/>
    </source>
</evidence>
<dbReference type="CDD" id="cd00383">
    <property type="entry name" value="trans_reg_C"/>
    <property type="match status" value="1"/>
</dbReference>
<dbReference type="CDD" id="cd00060">
    <property type="entry name" value="FHA"/>
    <property type="match status" value="1"/>
</dbReference>
<evidence type="ECO:0000256" key="2">
    <source>
        <dbReference type="ARBA" id="ARBA00023125"/>
    </source>
</evidence>
<sequence length="228" mass="25987">MTRMNRTPHLLVERGYPHERGDILPLGSAPRLVLGRKDEGWEPDVAFDNAFVSRRQAEIRYEDGRYSILDLGSKHGTAVNGAPLEPFVPVPLERSARIAFAQGLVLLVFAPVRIGETLDLSPLSPPEEGGPEEARLLDPVRQSVRLNDVSYRLSEKEYRFLELLVRKERQFVGREEVVRYVWPERTGPDSADSVSQEEINSLLYRIRKKTDRHLSIESIRGKGYVLQD</sequence>
<dbReference type="Proteomes" id="UP000553776">
    <property type="component" value="Unassembled WGS sequence"/>
</dbReference>
<dbReference type="Gene3D" id="2.60.200.20">
    <property type="match status" value="1"/>
</dbReference>
<dbReference type="GO" id="GO:0006355">
    <property type="term" value="P:regulation of DNA-templated transcription"/>
    <property type="evidence" value="ECO:0007669"/>
    <property type="project" value="InterPro"/>
</dbReference>